<comment type="subcellular location">
    <subcellularLocation>
        <location evidence="1">Cell inner membrane</location>
    </subcellularLocation>
</comment>
<feature type="domain" description="T2SS protein K first SAM-like" evidence="11">
    <location>
        <begin position="114"/>
        <end position="188"/>
    </location>
</feature>
<keyword evidence="7" id="KW-0653">Protein transport</keyword>
<reference evidence="12" key="1">
    <citation type="journal article" date="2014" name="Int. J. Syst. Evol. Microbiol.">
        <title>Complete genome sequence of Corynebacterium casei LMG S-19264T (=DSM 44701T), isolated from a smear-ripened cheese.</title>
        <authorList>
            <consortium name="US DOE Joint Genome Institute (JGI-PGF)"/>
            <person name="Walter F."/>
            <person name="Albersmeier A."/>
            <person name="Kalinowski J."/>
            <person name="Ruckert C."/>
        </authorList>
    </citation>
    <scope>NUCLEOTIDE SEQUENCE</scope>
    <source>
        <strain evidence="12">KCTC 42731</strain>
    </source>
</reference>
<dbReference type="InterPro" id="IPR005628">
    <property type="entry name" value="GspK"/>
</dbReference>
<dbReference type="Proteomes" id="UP000623842">
    <property type="component" value="Unassembled WGS sequence"/>
</dbReference>
<dbReference type="PANTHER" id="PTHR38831">
    <property type="entry name" value="TYPE II SECRETION SYSTEM PROTEIN K"/>
    <property type="match status" value="1"/>
</dbReference>
<evidence type="ECO:0000259" key="11">
    <source>
        <dbReference type="Pfam" id="PF21687"/>
    </source>
</evidence>
<evidence type="ECO:0000256" key="6">
    <source>
        <dbReference type="ARBA" id="ARBA00022692"/>
    </source>
</evidence>
<dbReference type="Gene3D" id="1.10.40.60">
    <property type="entry name" value="EpsJ-like"/>
    <property type="match status" value="1"/>
</dbReference>
<keyword evidence="4" id="KW-1003">Cell membrane</keyword>
<dbReference type="InterPro" id="IPR049031">
    <property type="entry name" value="T2SSK_SAM-like_1st"/>
</dbReference>
<evidence type="ECO:0000256" key="5">
    <source>
        <dbReference type="ARBA" id="ARBA00022519"/>
    </source>
</evidence>
<dbReference type="GO" id="GO:0005886">
    <property type="term" value="C:plasma membrane"/>
    <property type="evidence" value="ECO:0007669"/>
    <property type="project" value="UniProtKB-SubCell"/>
</dbReference>
<keyword evidence="8 10" id="KW-1133">Transmembrane helix</keyword>
<evidence type="ECO:0000256" key="1">
    <source>
        <dbReference type="ARBA" id="ARBA00004533"/>
    </source>
</evidence>
<organism evidence="12 13">
    <name type="scientific">Thalassotalea marina</name>
    <dbReference type="NCBI Taxonomy" id="1673741"/>
    <lineage>
        <taxon>Bacteria</taxon>
        <taxon>Pseudomonadati</taxon>
        <taxon>Pseudomonadota</taxon>
        <taxon>Gammaproteobacteria</taxon>
        <taxon>Alteromonadales</taxon>
        <taxon>Colwelliaceae</taxon>
        <taxon>Thalassotalea</taxon>
    </lineage>
</organism>
<keyword evidence="13" id="KW-1185">Reference proteome</keyword>
<evidence type="ECO:0000313" key="12">
    <source>
        <dbReference type="EMBL" id="GHF80863.1"/>
    </source>
</evidence>
<dbReference type="AlphaFoldDB" id="A0A919BDI5"/>
<accession>A0A919BDI5</accession>
<dbReference type="EMBL" id="BNCK01000001">
    <property type="protein sequence ID" value="GHF80863.1"/>
    <property type="molecule type" value="Genomic_DNA"/>
</dbReference>
<dbReference type="GO" id="GO:0009306">
    <property type="term" value="P:protein secretion"/>
    <property type="evidence" value="ECO:0007669"/>
    <property type="project" value="InterPro"/>
</dbReference>
<dbReference type="RefSeq" id="WP_189767146.1">
    <property type="nucleotide sequence ID" value="NZ_BNCK01000001.1"/>
</dbReference>
<evidence type="ECO:0000313" key="13">
    <source>
        <dbReference type="Proteomes" id="UP000623842"/>
    </source>
</evidence>
<keyword evidence="5" id="KW-0997">Cell inner membrane</keyword>
<keyword evidence="3" id="KW-0813">Transport</keyword>
<evidence type="ECO:0000256" key="3">
    <source>
        <dbReference type="ARBA" id="ARBA00022448"/>
    </source>
</evidence>
<evidence type="ECO:0000256" key="2">
    <source>
        <dbReference type="ARBA" id="ARBA00007246"/>
    </source>
</evidence>
<keyword evidence="6 10" id="KW-0812">Transmembrane</keyword>
<proteinExistence type="inferred from homology"/>
<comment type="caution">
    <text evidence="12">The sequence shown here is derived from an EMBL/GenBank/DDBJ whole genome shotgun (WGS) entry which is preliminary data.</text>
</comment>
<sequence length="294" mass="33209">MKLYKLEKGIALIQVLVIVGILSTLALYLSTTARSQIHISQWASDRTDALIHLHSAESELLFNLLTKKKEKNFSEENLIVRDWNFHAEPFRIGDNVQVKMQDQSALINAHFPNIELMNKLLTFHGASPSEAQQIVSTLLDWQDLDNIPRPNGREASNENLAIRNGALPDLSDIYLLPQVKPEYQELLVRNSTLLGRGIFNPMNSPQELLYALAPKSVVQQIVQLRKENRLSAKTFSGLTGINEGESVLLYPSNMLSIELQARVNESLARKRILFELVPHADEHQTPIIKYAISD</sequence>
<evidence type="ECO:0000256" key="9">
    <source>
        <dbReference type="ARBA" id="ARBA00023136"/>
    </source>
</evidence>
<name>A0A919BDI5_9GAMM</name>
<gene>
    <name evidence="12" type="ORF">GCM10017161_05220</name>
</gene>
<evidence type="ECO:0000256" key="7">
    <source>
        <dbReference type="ARBA" id="ARBA00022927"/>
    </source>
</evidence>
<keyword evidence="9 10" id="KW-0472">Membrane</keyword>
<reference evidence="12" key="2">
    <citation type="submission" date="2020-09" db="EMBL/GenBank/DDBJ databases">
        <authorList>
            <person name="Sun Q."/>
            <person name="Kim S."/>
        </authorList>
    </citation>
    <scope>NUCLEOTIDE SEQUENCE</scope>
    <source>
        <strain evidence="12">KCTC 42731</strain>
    </source>
</reference>
<dbReference type="InterPro" id="IPR038072">
    <property type="entry name" value="GspK_central_sf"/>
</dbReference>
<evidence type="ECO:0000256" key="10">
    <source>
        <dbReference type="SAM" id="Phobius"/>
    </source>
</evidence>
<dbReference type="Pfam" id="PF21687">
    <property type="entry name" value="T2SSK_1st"/>
    <property type="match status" value="1"/>
</dbReference>
<evidence type="ECO:0000256" key="8">
    <source>
        <dbReference type="ARBA" id="ARBA00022989"/>
    </source>
</evidence>
<dbReference type="PANTHER" id="PTHR38831:SF1">
    <property type="entry name" value="TYPE II SECRETION SYSTEM PROTEIN K-RELATED"/>
    <property type="match status" value="1"/>
</dbReference>
<feature type="transmembrane region" description="Helical" evidence="10">
    <location>
        <begin position="12"/>
        <end position="30"/>
    </location>
</feature>
<comment type="similarity">
    <text evidence="2">Belongs to the GSP K family.</text>
</comment>
<evidence type="ECO:0000256" key="4">
    <source>
        <dbReference type="ARBA" id="ARBA00022475"/>
    </source>
</evidence>
<dbReference type="SUPFAM" id="SSF158544">
    <property type="entry name" value="GspK insert domain-like"/>
    <property type="match status" value="1"/>
</dbReference>
<protein>
    <recommendedName>
        <fullName evidence="11">T2SS protein K first SAM-like domain-containing protein</fullName>
    </recommendedName>
</protein>